<dbReference type="Gene3D" id="3.40.50.300">
    <property type="entry name" value="P-loop containing nucleotide triphosphate hydrolases"/>
    <property type="match status" value="1"/>
</dbReference>
<comment type="caution">
    <text evidence="1">The sequence shown here is derived from an EMBL/GenBank/DDBJ whole genome shotgun (WGS) entry which is preliminary data.</text>
</comment>
<dbReference type="EMBL" id="CAKXAJ010026501">
    <property type="protein sequence ID" value="CAH2269211.1"/>
    <property type="molecule type" value="Genomic_DNA"/>
</dbReference>
<protein>
    <submittedName>
        <fullName evidence="1">Jg1731 protein</fullName>
    </submittedName>
</protein>
<dbReference type="Proteomes" id="UP000838756">
    <property type="component" value="Unassembled WGS sequence"/>
</dbReference>
<evidence type="ECO:0000313" key="2">
    <source>
        <dbReference type="Proteomes" id="UP000838756"/>
    </source>
</evidence>
<sequence length="180" mass="19952">MSTIEENAIIAPWVGPTCCRNSLSVVVLSSNNNVIENISEALLDVHAMGDFRWKLVVLRSLCLEDIAKQSELTGKLSIDFVIVAVDTSRLFCIDWASKVLEQVHPDLRIRRVVLVNATDSPIHAMAVNTSEIITFCSENRLDMLTADVSKQEDANFLAQRLLKYIEVSLGVNTGIPNINI</sequence>
<reference evidence="1" key="1">
    <citation type="submission" date="2022-03" db="EMBL/GenBank/DDBJ databases">
        <authorList>
            <person name="Lindestad O."/>
        </authorList>
    </citation>
    <scope>NUCLEOTIDE SEQUENCE</scope>
</reference>
<accession>A0A8S4SPC5</accession>
<gene>
    <name evidence="1" type="primary">jg1731</name>
    <name evidence="1" type="ORF">PAEG_LOCUS27480</name>
</gene>
<keyword evidence="2" id="KW-1185">Reference proteome</keyword>
<dbReference type="InterPro" id="IPR020987">
    <property type="entry name" value="Centromere_Cenp-M"/>
</dbReference>
<name>A0A8S4SPC5_9NEOP</name>
<dbReference type="InterPro" id="IPR027417">
    <property type="entry name" value="P-loop_NTPase"/>
</dbReference>
<dbReference type="OrthoDB" id="8110633at2759"/>
<proteinExistence type="predicted"/>
<evidence type="ECO:0000313" key="1">
    <source>
        <dbReference type="EMBL" id="CAH2269211.1"/>
    </source>
</evidence>
<dbReference type="AlphaFoldDB" id="A0A8S4SPC5"/>
<organism evidence="1 2">
    <name type="scientific">Pararge aegeria aegeria</name>
    <dbReference type="NCBI Taxonomy" id="348720"/>
    <lineage>
        <taxon>Eukaryota</taxon>
        <taxon>Metazoa</taxon>
        <taxon>Ecdysozoa</taxon>
        <taxon>Arthropoda</taxon>
        <taxon>Hexapoda</taxon>
        <taxon>Insecta</taxon>
        <taxon>Pterygota</taxon>
        <taxon>Neoptera</taxon>
        <taxon>Endopterygota</taxon>
        <taxon>Lepidoptera</taxon>
        <taxon>Glossata</taxon>
        <taxon>Ditrysia</taxon>
        <taxon>Papilionoidea</taxon>
        <taxon>Nymphalidae</taxon>
        <taxon>Satyrinae</taxon>
        <taxon>Satyrini</taxon>
        <taxon>Parargina</taxon>
        <taxon>Pararge</taxon>
    </lineage>
</organism>
<dbReference type="Pfam" id="PF11111">
    <property type="entry name" value="CENP-M"/>
    <property type="match status" value="1"/>
</dbReference>